<evidence type="ECO:0000256" key="1">
    <source>
        <dbReference type="SAM" id="MobiDB-lite"/>
    </source>
</evidence>
<evidence type="ECO:0000313" key="2">
    <source>
        <dbReference type="EMBL" id="KAK3778363.1"/>
    </source>
</evidence>
<feature type="region of interest" description="Disordered" evidence="1">
    <location>
        <begin position="63"/>
        <end position="93"/>
    </location>
</feature>
<keyword evidence="3" id="KW-1185">Reference proteome</keyword>
<sequence>MEHQEDDDDDDDDGGGGGVGDDHDDEQPSFPRKLKQISYPCLDQDDAPQDLLPRKRRKFRHALVDLSPRQSGIHRPRDGPAQTPEDPETLRTTEKADSQLKTLWRYLHSLSCLKHFFHKLL</sequence>
<feature type="compositionally biased region" description="Acidic residues" evidence="1">
    <location>
        <begin position="1"/>
        <end position="14"/>
    </location>
</feature>
<evidence type="ECO:0000313" key="3">
    <source>
        <dbReference type="Proteomes" id="UP001283361"/>
    </source>
</evidence>
<proteinExistence type="predicted"/>
<name>A0AAE1DQU8_9GAST</name>
<dbReference type="AlphaFoldDB" id="A0AAE1DQU8"/>
<reference evidence="2" key="1">
    <citation type="journal article" date="2023" name="G3 (Bethesda)">
        <title>A reference genome for the long-term kleptoplast-retaining sea slug Elysia crispata morphotype clarki.</title>
        <authorList>
            <person name="Eastman K.E."/>
            <person name="Pendleton A.L."/>
            <person name="Shaikh M.A."/>
            <person name="Suttiyut T."/>
            <person name="Ogas R."/>
            <person name="Tomko P."/>
            <person name="Gavelis G."/>
            <person name="Widhalm J.R."/>
            <person name="Wisecaver J.H."/>
        </authorList>
    </citation>
    <scope>NUCLEOTIDE SEQUENCE</scope>
    <source>
        <strain evidence="2">ECLA1</strain>
    </source>
</reference>
<gene>
    <name evidence="2" type="ORF">RRG08_059698</name>
</gene>
<feature type="region of interest" description="Disordered" evidence="1">
    <location>
        <begin position="1"/>
        <end position="50"/>
    </location>
</feature>
<organism evidence="2 3">
    <name type="scientific">Elysia crispata</name>
    <name type="common">lettuce slug</name>
    <dbReference type="NCBI Taxonomy" id="231223"/>
    <lineage>
        <taxon>Eukaryota</taxon>
        <taxon>Metazoa</taxon>
        <taxon>Spiralia</taxon>
        <taxon>Lophotrochozoa</taxon>
        <taxon>Mollusca</taxon>
        <taxon>Gastropoda</taxon>
        <taxon>Heterobranchia</taxon>
        <taxon>Euthyneura</taxon>
        <taxon>Panpulmonata</taxon>
        <taxon>Sacoglossa</taxon>
        <taxon>Placobranchoidea</taxon>
        <taxon>Plakobranchidae</taxon>
        <taxon>Elysia</taxon>
    </lineage>
</organism>
<accession>A0AAE1DQU8</accession>
<comment type="caution">
    <text evidence="2">The sequence shown here is derived from an EMBL/GenBank/DDBJ whole genome shotgun (WGS) entry which is preliminary data.</text>
</comment>
<dbReference type="EMBL" id="JAWDGP010002975">
    <property type="protein sequence ID" value="KAK3778363.1"/>
    <property type="molecule type" value="Genomic_DNA"/>
</dbReference>
<protein>
    <submittedName>
        <fullName evidence="2">Uncharacterized protein</fullName>
    </submittedName>
</protein>
<dbReference type="Proteomes" id="UP001283361">
    <property type="component" value="Unassembled WGS sequence"/>
</dbReference>